<comment type="caution">
    <text evidence="7">The sequence shown here is derived from an EMBL/GenBank/DDBJ whole genome shotgun (WGS) entry which is preliminary data.</text>
</comment>
<dbReference type="AlphaFoldDB" id="A0A8S1KZ66"/>
<keyword evidence="2 4" id="KW-0863">Zinc-finger</keyword>
<feature type="domain" description="RING-type" evidence="6">
    <location>
        <begin position="233"/>
        <end position="271"/>
    </location>
</feature>
<reference evidence="7" key="1">
    <citation type="submission" date="2021-01" db="EMBL/GenBank/DDBJ databases">
        <authorList>
            <consortium name="Genoscope - CEA"/>
            <person name="William W."/>
        </authorList>
    </citation>
    <scope>NUCLEOTIDE SEQUENCE</scope>
</reference>
<accession>A0A8S1KZ66</accession>
<dbReference type="OMA" id="QILICLD"/>
<protein>
    <recommendedName>
        <fullName evidence="6">RING-type domain-containing protein</fullName>
    </recommendedName>
</protein>
<evidence type="ECO:0000256" key="4">
    <source>
        <dbReference type="PROSITE-ProRule" id="PRU00175"/>
    </source>
</evidence>
<proteinExistence type="predicted"/>
<feature type="transmembrane region" description="Helical" evidence="5">
    <location>
        <begin position="566"/>
        <end position="582"/>
    </location>
</feature>
<evidence type="ECO:0000256" key="1">
    <source>
        <dbReference type="ARBA" id="ARBA00022723"/>
    </source>
</evidence>
<dbReference type="PROSITE" id="PS50089">
    <property type="entry name" value="ZF_RING_2"/>
    <property type="match status" value="1"/>
</dbReference>
<keyword evidence="5" id="KW-0472">Membrane</keyword>
<evidence type="ECO:0000256" key="3">
    <source>
        <dbReference type="ARBA" id="ARBA00022833"/>
    </source>
</evidence>
<dbReference type="PROSITE" id="PS00518">
    <property type="entry name" value="ZF_RING_1"/>
    <property type="match status" value="1"/>
</dbReference>
<evidence type="ECO:0000313" key="7">
    <source>
        <dbReference type="EMBL" id="CAD8059105.1"/>
    </source>
</evidence>
<keyword evidence="8" id="KW-1185">Reference proteome</keyword>
<evidence type="ECO:0000256" key="2">
    <source>
        <dbReference type="ARBA" id="ARBA00022771"/>
    </source>
</evidence>
<keyword evidence="3" id="KW-0862">Zinc</keyword>
<organism evidence="7 8">
    <name type="scientific">Paramecium primaurelia</name>
    <dbReference type="NCBI Taxonomy" id="5886"/>
    <lineage>
        <taxon>Eukaryota</taxon>
        <taxon>Sar</taxon>
        <taxon>Alveolata</taxon>
        <taxon>Ciliophora</taxon>
        <taxon>Intramacronucleata</taxon>
        <taxon>Oligohymenophorea</taxon>
        <taxon>Peniculida</taxon>
        <taxon>Parameciidae</taxon>
        <taxon>Paramecium</taxon>
    </lineage>
</organism>
<keyword evidence="5" id="KW-0812">Transmembrane</keyword>
<evidence type="ECO:0000259" key="6">
    <source>
        <dbReference type="PROSITE" id="PS50089"/>
    </source>
</evidence>
<dbReference type="EMBL" id="CAJJDM010000027">
    <property type="protein sequence ID" value="CAD8059105.1"/>
    <property type="molecule type" value="Genomic_DNA"/>
</dbReference>
<dbReference type="PANTHER" id="PTHR23327:SF51">
    <property type="entry name" value="TRANSCRIPTIONAL REGULATOR OF YEAST FORM ADHERENCE 3"/>
    <property type="match status" value="1"/>
</dbReference>
<dbReference type="Pfam" id="PF13920">
    <property type="entry name" value="zf-C3HC4_3"/>
    <property type="match status" value="1"/>
</dbReference>
<dbReference type="InterPro" id="IPR017907">
    <property type="entry name" value="Znf_RING_CS"/>
</dbReference>
<evidence type="ECO:0000256" key="5">
    <source>
        <dbReference type="SAM" id="Phobius"/>
    </source>
</evidence>
<dbReference type="PANTHER" id="PTHR23327">
    <property type="entry name" value="RING FINGER PROTEIN 127"/>
    <property type="match status" value="1"/>
</dbReference>
<evidence type="ECO:0000313" key="8">
    <source>
        <dbReference type="Proteomes" id="UP000688137"/>
    </source>
</evidence>
<gene>
    <name evidence="7" type="ORF">PPRIM_AZ9-3.1.T0280234</name>
</gene>
<dbReference type="Proteomes" id="UP000688137">
    <property type="component" value="Unassembled WGS sequence"/>
</dbReference>
<keyword evidence="1" id="KW-0479">Metal-binding</keyword>
<keyword evidence="5" id="KW-1133">Transmembrane helix</keyword>
<name>A0A8S1KZ66_PARPR</name>
<sequence length="583" mass="69356">MNYQFEIIKKVWASKKIWAFFKYQHLLNQRIKELIKELDPKIQTVIELKEKKQLIGITNKQFTKACTKALENQANLLKPLLLLNKRNIINNQKYLIDILQIIHYSTNNEESNYVEETMKNAKKIKEQKQLYKILELIFVMLQNQQKETTKYQILICLDSILKQLMKCSQNNPEILQNLIQFQKYNRIISYKKSYQGIGQYIQAITSFDYKLKPDLTPEIIDTTLNNVLQQLDCVICYNAMNDPVSMKCGHSFCKSCMTQDQNNSKKCPICRVEQVDEIQLSENNKFLTKLIQLRLSFENYSNLQQEDDVQNYYKIYIKPQSSETYEQKIIFRTQQSLKYLIEEEVEIDTKRFKSLSIQQFQQVLQQNPIFILIDKNENAYIVKNILTHISKSKTRIKVEYQDKIKIVEQYFSEIHLNSENGEYIFESQFATAITLEDQNIDLNSFEIQKRLNNLINNIKGFFNQALLNQQQDQTYQTIYSYLAQVGFLSLSNSDIISNYDQLRKYSYLVPNILRIPEKERVEIQQTNNLITRLELIEKNLNRFKQCSNILMIFQIQRQNQDSRRNIIIFILVFFLFLSFVLQL</sequence>
<dbReference type="SMART" id="SM00184">
    <property type="entry name" value="RING"/>
    <property type="match status" value="1"/>
</dbReference>
<dbReference type="GO" id="GO:0008270">
    <property type="term" value="F:zinc ion binding"/>
    <property type="evidence" value="ECO:0007669"/>
    <property type="project" value="UniProtKB-KW"/>
</dbReference>
<dbReference type="InterPro" id="IPR001841">
    <property type="entry name" value="Znf_RING"/>
</dbReference>